<dbReference type="GO" id="GO:0008168">
    <property type="term" value="F:methyltransferase activity"/>
    <property type="evidence" value="ECO:0007669"/>
    <property type="project" value="UniProtKB-KW"/>
</dbReference>
<comment type="caution">
    <text evidence="13">The sequence shown here is derived from an EMBL/GenBank/DDBJ whole genome shotgun (WGS) entry which is preliminary data.</text>
</comment>
<feature type="region of interest" description="Disordered" evidence="11">
    <location>
        <begin position="1"/>
        <end position="40"/>
    </location>
</feature>
<dbReference type="EC" id="2.1.1.282" evidence="2"/>
<evidence type="ECO:0000256" key="8">
    <source>
        <dbReference type="ARBA" id="ARBA00049202"/>
    </source>
</evidence>
<keyword evidence="6" id="KW-0819">tRNA processing</keyword>
<protein>
    <recommendedName>
        <fullName evidence="10">tRNA wybutosine-synthesizing protein 3</fullName>
        <ecNumber evidence="2">2.1.1.282</ecNumber>
    </recommendedName>
    <alternativeName>
        <fullName evidence="7">tRNA(Phe) 7-((3-amino-3-carboxypropyl)-4-demethylwyosine(37)-N(4))-methyltransferase</fullName>
    </alternativeName>
</protein>
<dbReference type="Proteomes" id="UP001150925">
    <property type="component" value="Unassembled WGS sequence"/>
</dbReference>
<evidence type="ECO:0000313" key="13">
    <source>
        <dbReference type="EMBL" id="KAJ1969943.1"/>
    </source>
</evidence>
<evidence type="ECO:0000256" key="6">
    <source>
        <dbReference type="ARBA" id="ARBA00022694"/>
    </source>
</evidence>
<evidence type="ECO:0000259" key="12">
    <source>
        <dbReference type="Pfam" id="PF02676"/>
    </source>
</evidence>
<dbReference type="OrthoDB" id="48625at2759"/>
<evidence type="ECO:0000256" key="3">
    <source>
        <dbReference type="ARBA" id="ARBA00022603"/>
    </source>
</evidence>
<name>A0A9W8B1N2_9FUNG</name>
<evidence type="ECO:0000256" key="7">
    <source>
        <dbReference type="ARBA" id="ARBA00030554"/>
    </source>
</evidence>
<feature type="region of interest" description="Disordered" evidence="11">
    <location>
        <begin position="301"/>
        <end position="337"/>
    </location>
</feature>
<comment type="catalytic activity">
    <reaction evidence="8">
        <text>4-demethyl-7-[(3S)-3-amino-3-carboxypropyl]wyosine(37) in tRNA(Phe) + S-adenosyl-L-methionine = 7-[(3S)-3-amino-3-carboxypropyl]wyosine(37) in tRNA(Phe) + S-adenosyl-L-homocysteine + H(+)</text>
        <dbReference type="Rhea" id="RHEA:36635"/>
        <dbReference type="Rhea" id="RHEA-COMP:10378"/>
        <dbReference type="Rhea" id="RHEA-COMP:10379"/>
        <dbReference type="ChEBI" id="CHEBI:15378"/>
        <dbReference type="ChEBI" id="CHEBI:57856"/>
        <dbReference type="ChEBI" id="CHEBI:59789"/>
        <dbReference type="ChEBI" id="CHEBI:73543"/>
        <dbReference type="ChEBI" id="CHEBI:73550"/>
        <dbReference type="EC" id="2.1.1.282"/>
    </reaction>
</comment>
<keyword evidence="14" id="KW-1185">Reference proteome</keyword>
<dbReference type="SUPFAM" id="SSF111278">
    <property type="entry name" value="SSo0622-like"/>
    <property type="match status" value="1"/>
</dbReference>
<feature type="compositionally biased region" description="Polar residues" evidence="11">
    <location>
        <begin position="1"/>
        <end position="16"/>
    </location>
</feature>
<keyword evidence="3" id="KW-0489">Methyltransferase</keyword>
<dbReference type="Gene3D" id="3.30.1960.10">
    <property type="entry name" value="tRNA wybutosine-synthesizing-like"/>
    <property type="match status" value="1"/>
</dbReference>
<evidence type="ECO:0000256" key="2">
    <source>
        <dbReference type="ARBA" id="ARBA00012750"/>
    </source>
</evidence>
<evidence type="ECO:0000256" key="4">
    <source>
        <dbReference type="ARBA" id="ARBA00022679"/>
    </source>
</evidence>
<evidence type="ECO:0000256" key="5">
    <source>
        <dbReference type="ARBA" id="ARBA00022691"/>
    </source>
</evidence>
<evidence type="ECO:0000256" key="9">
    <source>
        <dbReference type="ARBA" id="ARBA00058049"/>
    </source>
</evidence>
<evidence type="ECO:0000256" key="10">
    <source>
        <dbReference type="ARBA" id="ARBA00069229"/>
    </source>
</evidence>
<keyword evidence="4" id="KW-0808">Transferase</keyword>
<proteinExistence type="inferred from homology"/>
<dbReference type="AlphaFoldDB" id="A0A9W8B1N2"/>
<evidence type="ECO:0000256" key="1">
    <source>
        <dbReference type="ARBA" id="ARBA00008569"/>
    </source>
</evidence>
<dbReference type="GO" id="GO:0032259">
    <property type="term" value="P:methylation"/>
    <property type="evidence" value="ECO:0007669"/>
    <property type="project" value="UniProtKB-KW"/>
</dbReference>
<accession>A0A9W8B1N2</accession>
<feature type="compositionally biased region" description="Basic and acidic residues" evidence="11">
    <location>
        <begin position="312"/>
        <end position="337"/>
    </location>
</feature>
<keyword evidence="5" id="KW-0949">S-adenosyl-L-methionine</keyword>
<dbReference type="EMBL" id="JANBPY010000012">
    <property type="protein sequence ID" value="KAJ1969943.1"/>
    <property type="molecule type" value="Genomic_DNA"/>
</dbReference>
<dbReference type="InterPro" id="IPR036602">
    <property type="entry name" value="tRNA_yW-synthesising-like_sf"/>
</dbReference>
<evidence type="ECO:0000256" key="11">
    <source>
        <dbReference type="SAM" id="MobiDB-lite"/>
    </source>
</evidence>
<dbReference type="InterPro" id="IPR003827">
    <property type="entry name" value="tRNA_yW-synthesising"/>
</dbReference>
<dbReference type="Pfam" id="PF02676">
    <property type="entry name" value="TYW3"/>
    <property type="match status" value="1"/>
</dbReference>
<reference evidence="13" key="1">
    <citation type="submission" date="2022-07" db="EMBL/GenBank/DDBJ databases">
        <title>Phylogenomic reconstructions and comparative analyses of Kickxellomycotina fungi.</title>
        <authorList>
            <person name="Reynolds N.K."/>
            <person name="Stajich J.E."/>
            <person name="Barry K."/>
            <person name="Grigoriev I.V."/>
            <person name="Crous P."/>
            <person name="Smith M.E."/>
        </authorList>
    </citation>
    <scope>NUCLEOTIDE SEQUENCE</scope>
    <source>
        <strain evidence="13">RSA 1196</strain>
    </source>
</reference>
<gene>
    <name evidence="13" type="ORF">IWQ62_000284</name>
</gene>
<dbReference type="PANTHER" id="PTHR48418">
    <property type="entry name" value="TRNA WYBUTOSINE-SYNTHESIZING PROTEIN 3"/>
    <property type="match status" value="1"/>
</dbReference>
<evidence type="ECO:0000313" key="14">
    <source>
        <dbReference type="Proteomes" id="UP001150925"/>
    </source>
</evidence>
<comment type="function">
    <text evidence="9">S-adenosyl-L-methionine-dependent methyltransferase that acts as a component of the wybutosine biosynthesis pathway. Wybutosine is a hyper modified guanosine with a tricyclic base found at the 3'-position adjacent to the anticodon of eukaryotic phenylalanine tRNA. Probably methylates N-4 position of wybutosine-86 to produce wybutosine-72.</text>
</comment>
<comment type="similarity">
    <text evidence="1">Belongs to the TYW3 family.</text>
</comment>
<feature type="domain" description="tRNA wybutosine-synthesizing protein" evidence="12">
    <location>
        <begin position="55"/>
        <end position="288"/>
    </location>
</feature>
<dbReference type="FunFam" id="3.30.1960.10:FF:000003">
    <property type="entry name" value="tRNA methyltransferase"/>
    <property type="match status" value="1"/>
</dbReference>
<dbReference type="PANTHER" id="PTHR48418:SF1">
    <property type="entry name" value="TRNA WYBUTOSINE-SYNTHESIZING PROTEIN 3"/>
    <property type="match status" value="1"/>
</dbReference>
<sequence>MAAQESSSSPQNTTPANSPPPVEAPTLSTADAIATPPAKDSTLTMLPQERDFIARKPHILADILTQTNDKSPKGSIDEPIQPLLALLNRHPDYVTTSSCSGRVAVYADQPTTTSPITQSAARQAGQWLFVSHEPVNVDQYTTSQSLRRLFLGPLAVDSSVVPNSPQLANPSNGMGIAGLVSFKFEPLIIHVQSRTLTAAQRLLTLVRGCGLQNSGLTISAKRYIVAIRSALRLDVPIALVFPPTLSSASPSPVQMLVDEHYLRLLLTLGNQKFTENLDVTTRIQSTLHSALYTENGSPCLSTDGNYPEQLQGDDKQSIPQRIETKEERRQRKREEGLARQRQLLLDQEKPC</sequence>
<dbReference type="GO" id="GO:0008033">
    <property type="term" value="P:tRNA processing"/>
    <property type="evidence" value="ECO:0007669"/>
    <property type="project" value="UniProtKB-KW"/>
</dbReference>
<organism evidence="13 14">
    <name type="scientific">Dispira parvispora</name>
    <dbReference type="NCBI Taxonomy" id="1520584"/>
    <lineage>
        <taxon>Eukaryota</taxon>
        <taxon>Fungi</taxon>
        <taxon>Fungi incertae sedis</taxon>
        <taxon>Zoopagomycota</taxon>
        <taxon>Kickxellomycotina</taxon>
        <taxon>Dimargaritomycetes</taxon>
        <taxon>Dimargaritales</taxon>
        <taxon>Dimargaritaceae</taxon>
        <taxon>Dispira</taxon>
    </lineage>
</organism>